<dbReference type="Proteomes" id="UP001478817">
    <property type="component" value="Unassembled WGS sequence"/>
</dbReference>
<organism evidence="2 3">
    <name type="scientific">Paratractidigestivibacter faecalis</name>
    <dbReference type="NCBI Taxonomy" id="2292441"/>
    <lineage>
        <taxon>Bacteria</taxon>
        <taxon>Bacillati</taxon>
        <taxon>Actinomycetota</taxon>
        <taxon>Coriobacteriia</taxon>
        <taxon>Coriobacteriales</taxon>
        <taxon>Atopobiaceae</taxon>
        <taxon>Paratractidigestivibacter</taxon>
    </lineage>
</organism>
<dbReference type="NCBIfam" id="NF038353">
    <property type="entry name" value="FxLYD_dom"/>
    <property type="match status" value="1"/>
</dbReference>
<feature type="transmembrane region" description="Helical" evidence="1">
    <location>
        <begin position="12"/>
        <end position="31"/>
    </location>
</feature>
<feature type="transmembrane region" description="Helical" evidence="1">
    <location>
        <begin position="66"/>
        <end position="88"/>
    </location>
</feature>
<comment type="caution">
    <text evidence="2">The sequence shown here is derived from an EMBL/GenBank/DDBJ whole genome shotgun (WGS) entry which is preliminary data.</text>
</comment>
<proteinExistence type="predicted"/>
<reference evidence="2 3" key="1">
    <citation type="submission" date="2024-04" db="EMBL/GenBank/DDBJ databases">
        <title>Human intestinal bacterial collection.</title>
        <authorList>
            <person name="Pauvert C."/>
            <person name="Hitch T.C.A."/>
            <person name="Clavel T."/>
        </authorList>
    </citation>
    <scope>NUCLEOTIDE SEQUENCE [LARGE SCALE GENOMIC DNA]</scope>
    <source>
        <strain evidence="2 3">CLA-AA-H197</strain>
    </source>
</reference>
<evidence type="ECO:0000313" key="2">
    <source>
        <dbReference type="EMBL" id="MEQ2637636.1"/>
    </source>
</evidence>
<dbReference type="EMBL" id="JBBNGS010000007">
    <property type="protein sequence ID" value="MEQ2637636.1"/>
    <property type="molecule type" value="Genomic_DNA"/>
</dbReference>
<feature type="transmembrane region" description="Helical" evidence="1">
    <location>
        <begin position="37"/>
        <end position="54"/>
    </location>
</feature>
<dbReference type="InterPro" id="IPR047676">
    <property type="entry name" value="FxLYD_dom"/>
</dbReference>
<keyword evidence="3" id="KW-1185">Reference proteome</keyword>
<keyword evidence="1" id="KW-1133">Transmembrane helix</keyword>
<gene>
    <name evidence="2" type="ORF">AAAT05_04680</name>
</gene>
<keyword evidence="1" id="KW-0472">Membrane</keyword>
<name>A0ABV1IHY9_9ACTN</name>
<evidence type="ECO:0000256" key="1">
    <source>
        <dbReference type="SAM" id="Phobius"/>
    </source>
</evidence>
<keyword evidence="1" id="KW-0812">Transmembrane</keyword>
<accession>A0ABV1IHY9</accession>
<dbReference type="RefSeq" id="WP_349182198.1">
    <property type="nucleotide sequence ID" value="NZ_JBBNGS010000007.1"/>
</dbReference>
<evidence type="ECO:0000313" key="3">
    <source>
        <dbReference type="Proteomes" id="UP001478817"/>
    </source>
</evidence>
<protein>
    <submittedName>
        <fullName evidence="2">FxLYD domain-containing protein</fullName>
    </submittedName>
</protein>
<sequence>MENQSSEVKGKSTAAIVGLALGIVALVTSFVPFVNNLSFILALIGTVFAVVGLVGTLRGKKGGKGLAIASTIVNVLALVIVLATQSMYSAALDEAVNSTSTASTTTTSAPASDTSTAAADSADKYTIAGEALTGDSYTSKITGTFTNNSGEKLSYVSVSYSLFDAEGNQVDTAYASTSNLDAGGTWRFEATALSGTDKVVSFKLGDVTTL</sequence>